<dbReference type="GO" id="GO:0042802">
    <property type="term" value="F:identical protein binding"/>
    <property type="evidence" value="ECO:0007669"/>
    <property type="project" value="InterPro"/>
</dbReference>
<evidence type="ECO:0000256" key="15">
    <source>
        <dbReference type="ARBA" id="ARBA00047059"/>
    </source>
</evidence>
<evidence type="ECO:0000256" key="6">
    <source>
        <dbReference type="ARBA" id="ARBA00022824"/>
    </source>
</evidence>
<evidence type="ECO:0000313" key="16">
    <source>
        <dbReference type="Ensembl" id="ENSCCRP00020052935.1"/>
    </source>
</evidence>
<comment type="subcellular location">
    <subcellularLocation>
        <location evidence="1">Endoplasmic reticulum membrane</location>
        <topology evidence="1">Multi-pass membrane protein</topology>
    </subcellularLocation>
</comment>
<keyword evidence="11" id="KW-0472">Membrane</keyword>
<evidence type="ECO:0000256" key="14">
    <source>
        <dbReference type="ARBA" id="ARBA00045968"/>
    </source>
</evidence>
<evidence type="ECO:0000256" key="2">
    <source>
        <dbReference type="ARBA" id="ARBA00005766"/>
    </source>
</evidence>
<dbReference type="InterPro" id="IPR007866">
    <property type="entry name" value="TRIC_channel"/>
</dbReference>
<evidence type="ECO:0000256" key="7">
    <source>
        <dbReference type="ARBA" id="ARBA00022826"/>
    </source>
</evidence>
<keyword evidence="3" id="KW-0813">Transport</keyword>
<comment type="subunit">
    <text evidence="15">Homotrimer; conformation seems to be controled by binding to diacylglycerol (DAG).</text>
</comment>
<keyword evidence="6" id="KW-0256">Endoplasmic reticulum</keyword>
<evidence type="ECO:0000313" key="17">
    <source>
        <dbReference type="Proteomes" id="UP000694701"/>
    </source>
</evidence>
<evidence type="ECO:0000256" key="9">
    <source>
        <dbReference type="ARBA" id="ARBA00022989"/>
    </source>
</evidence>
<keyword evidence="10" id="KW-0406">Ion transport</keyword>
<comment type="function">
    <text evidence="14">Intracellular monovalent cation channel required for maintenance of rapid intracellular calcium release. Acts as a potassium counter-ion channel that functions in synchronization with calcium release from intracellular stores. Activated by increased cytosolic Ca(2+) levels.</text>
</comment>
<dbReference type="PANTHER" id="PTHR12454">
    <property type="entry name" value="TRIMERIC INTRACELLULAR CATION CHANNEL"/>
    <property type="match status" value="1"/>
</dbReference>
<evidence type="ECO:0000256" key="1">
    <source>
        <dbReference type="ARBA" id="ARBA00004477"/>
    </source>
</evidence>
<comment type="similarity">
    <text evidence="2">Belongs to the TMEM38 family.</text>
</comment>
<evidence type="ECO:0000256" key="12">
    <source>
        <dbReference type="ARBA" id="ARBA00023303"/>
    </source>
</evidence>
<sequence>MDVFGFLNLNELALGLSNLSMFPYFDMAHYIISVMSLREQPGKRNRTESPLIYFSCNSPERESVSESNPNESLSGLSRFRLISAVKCTLFGHLKVL</sequence>
<dbReference type="Proteomes" id="UP000694701">
    <property type="component" value="Unplaced"/>
</dbReference>
<keyword evidence="7" id="KW-0631">Potassium channel</keyword>
<evidence type="ECO:0000256" key="13">
    <source>
        <dbReference type="ARBA" id="ARBA00034430"/>
    </source>
</evidence>
<dbReference type="GO" id="GO:0005789">
    <property type="term" value="C:endoplasmic reticulum membrane"/>
    <property type="evidence" value="ECO:0007669"/>
    <property type="project" value="UniProtKB-SubCell"/>
</dbReference>
<accession>A0A8C2F9M6</accession>
<keyword evidence="4" id="KW-0633">Potassium transport</keyword>
<comment type="catalytic activity">
    <reaction evidence="13">
        <text>K(+)(in) = K(+)(out)</text>
        <dbReference type="Rhea" id="RHEA:29463"/>
        <dbReference type="ChEBI" id="CHEBI:29103"/>
    </reaction>
</comment>
<evidence type="ECO:0000256" key="10">
    <source>
        <dbReference type="ARBA" id="ARBA00023065"/>
    </source>
</evidence>
<dbReference type="AlphaFoldDB" id="A0A8C2F9M6"/>
<keyword evidence="12" id="KW-0407">Ion channel</keyword>
<evidence type="ECO:0000256" key="3">
    <source>
        <dbReference type="ARBA" id="ARBA00022448"/>
    </source>
</evidence>
<dbReference type="Ensembl" id="ENSCCRT00020057734.1">
    <property type="protein sequence ID" value="ENSCCRP00020052935.1"/>
    <property type="gene ID" value="ENSCCRG00020023668.1"/>
</dbReference>
<evidence type="ECO:0000256" key="4">
    <source>
        <dbReference type="ARBA" id="ARBA00022538"/>
    </source>
</evidence>
<evidence type="ECO:0000256" key="5">
    <source>
        <dbReference type="ARBA" id="ARBA00022692"/>
    </source>
</evidence>
<reference evidence="16" key="1">
    <citation type="submission" date="2025-08" db="UniProtKB">
        <authorList>
            <consortium name="Ensembl"/>
        </authorList>
    </citation>
    <scope>IDENTIFICATION</scope>
</reference>
<dbReference type="PANTHER" id="PTHR12454:SF5">
    <property type="entry name" value="TRIMERIC INTRACELLULAR CATION CHANNEL TYPE B"/>
    <property type="match status" value="1"/>
</dbReference>
<evidence type="ECO:0000256" key="11">
    <source>
        <dbReference type="ARBA" id="ARBA00023136"/>
    </source>
</evidence>
<proteinExistence type="inferred from homology"/>
<protein>
    <submittedName>
        <fullName evidence="16">Uncharacterized protein</fullName>
    </submittedName>
</protein>
<evidence type="ECO:0000256" key="8">
    <source>
        <dbReference type="ARBA" id="ARBA00022958"/>
    </source>
</evidence>
<organism evidence="16 17">
    <name type="scientific">Cyprinus carpio</name>
    <name type="common">Common carp</name>
    <dbReference type="NCBI Taxonomy" id="7962"/>
    <lineage>
        <taxon>Eukaryota</taxon>
        <taxon>Metazoa</taxon>
        <taxon>Chordata</taxon>
        <taxon>Craniata</taxon>
        <taxon>Vertebrata</taxon>
        <taxon>Euteleostomi</taxon>
        <taxon>Actinopterygii</taxon>
        <taxon>Neopterygii</taxon>
        <taxon>Teleostei</taxon>
        <taxon>Ostariophysi</taxon>
        <taxon>Cypriniformes</taxon>
        <taxon>Cyprinidae</taxon>
        <taxon>Cyprininae</taxon>
        <taxon>Cyprinus</taxon>
    </lineage>
</organism>
<keyword evidence="5" id="KW-0812">Transmembrane</keyword>
<keyword evidence="8" id="KW-0630">Potassium</keyword>
<dbReference type="GO" id="GO:0005267">
    <property type="term" value="F:potassium channel activity"/>
    <property type="evidence" value="ECO:0007669"/>
    <property type="project" value="UniProtKB-KW"/>
</dbReference>
<name>A0A8C2F9M6_CYPCA</name>
<keyword evidence="9" id="KW-1133">Transmembrane helix</keyword>